<sequence>MPIVPFIDIVPIGPAGSGKTCLLAAMKQGLDTYSPDAVPVLSADPTTTLRLDHTWGGVRADGSGWPAATDRDAWAELCFEAGCDDGEPLYEVRLVDYDGSCVTVDGHPVSRTLAARVRRADAVLCVLDGARVAALLDGDRAFFDHTMSGVWKLAAGRGKVVRFVVTKWDLLEGRATLAQVRDALVGVPGFVAAARRSSGWRKAPGSVGLIPVSVVGEEPGRQAVVPLLSVLAPVLQVAAERARRTGRGGSAAAEVGVNWLAQAVTAEAVRRVLHRLVGEVPDGRGARRYAGHAAVGASMLVEAAVRTWSDRALRPADGQAARARSLRRAAEAYQWELDGFRRRFPASALHGVVSSLPTPLRRRVG</sequence>
<dbReference type="Proteomes" id="UP000199691">
    <property type="component" value="Unassembled WGS sequence"/>
</dbReference>
<evidence type="ECO:0000313" key="2">
    <source>
        <dbReference type="Proteomes" id="UP000199691"/>
    </source>
</evidence>
<gene>
    <name evidence="1" type="ORF">SAMN05421507_11557</name>
</gene>
<dbReference type="Gene3D" id="3.40.50.300">
    <property type="entry name" value="P-loop containing nucleotide triphosphate hydrolases"/>
    <property type="match status" value="1"/>
</dbReference>
<reference evidence="2" key="1">
    <citation type="submission" date="2016-10" db="EMBL/GenBank/DDBJ databases">
        <authorList>
            <person name="Varghese N."/>
            <person name="Submissions S."/>
        </authorList>
    </citation>
    <scope>NUCLEOTIDE SEQUENCE [LARGE SCALE GENOMIC DNA]</scope>
    <source>
        <strain evidence="2">CGMCC 4.6609</strain>
    </source>
</reference>
<protein>
    <submittedName>
        <fullName evidence="1">Uncharacterized protein</fullName>
    </submittedName>
</protein>
<dbReference type="AlphaFoldDB" id="A0A1H0VPY6"/>
<dbReference type="EMBL" id="FNIX01000015">
    <property type="protein sequence ID" value="SDP80510.1"/>
    <property type="molecule type" value="Genomic_DNA"/>
</dbReference>
<organism evidence="1 2">
    <name type="scientific">Lentzea jiangxiensis</name>
    <dbReference type="NCBI Taxonomy" id="641025"/>
    <lineage>
        <taxon>Bacteria</taxon>
        <taxon>Bacillati</taxon>
        <taxon>Actinomycetota</taxon>
        <taxon>Actinomycetes</taxon>
        <taxon>Pseudonocardiales</taxon>
        <taxon>Pseudonocardiaceae</taxon>
        <taxon>Lentzea</taxon>
    </lineage>
</organism>
<dbReference type="InterPro" id="IPR027417">
    <property type="entry name" value="P-loop_NTPase"/>
</dbReference>
<evidence type="ECO:0000313" key="1">
    <source>
        <dbReference type="EMBL" id="SDP80510.1"/>
    </source>
</evidence>
<accession>A0A1H0VPY6</accession>
<proteinExistence type="predicted"/>
<dbReference type="SUPFAM" id="SSF52540">
    <property type="entry name" value="P-loop containing nucleoside triphosphate hydrolases"/>
    <property type="match status" value="1"/>
</dbReference>
<name>A0A1H0VPY6_9PSEU</name>
<dbReference type="STRING" id="641025.SAMN05421507_11557"/>
<dbReference type="CDD" id="cd00882">
    <property type="entry name" value="Ras_like_GTPase"/>
    <property type="match status" value="1"/>
</dbReference>
<keyword evidence="2" id="KW-1185">Reference proteome</keyword>